<dbReference type="AlphaFoldDB" id="A0A2J6TC35"/>
<evidence type="ECO:0000256" key="2">
    <source>
        <dbReference type="ARBA" id="ARBA00022630"/>
    </source>
</evidence>
<dbReference type="STRING" id="1095630.A0A2J6TC35"/>
<dbReference type="InterPro" id="IPR002563">
    <property type="entry name" value="Flavin_Rdtase-like_dom"/>
</dbReference>
<keyword evidence="3" id="KW-0288">FMN</keyword>
<dbReference type="GO" id="GO:0010181">
    <property type="term" value="F:FMN binding"/>
    <property type="evidence" value="ECO:0007669"/>
    <property type="project" value="InterPro"/>
</dbReference>
<name>A0A2J6TC35_9HELO</name>
<dbReference type="InterPro" id="IPR012349">
    <property type="entry name" value="Split_barrel_FMN-bd"/>
</dbReference>
<evidence type="ECO:0000313" key="8">
    <source>
        <dbReference type="Proteomes" id="UP000235371"/>
    </source>
</evidence>
<feature type="compositionally biased region" description="Polar residues" evidence="5">
    <location>
        <begin position="26"/>
        <end position="45"/>
    </location>
</feature>
<dbReference type="GeneID" id="36586166"/>
<dbReference type="EMBL" id="KZ613790">
    <property type="protein sequence ID" value="PMD60532.1"/>
    <property type="molecule type" value="Genomic_DNA"/>
</dbReference>
<sequence length="299" mass="33297">MSEAPIQAYDKEALVQRNPHADFPTIETTRPNYDPTTFWNPTKTPKPSWKPGDGASMNGWYGKPMVAIDPHQPGRTSNQNYKLMIFSTVPRPIALVSTISADGKRQNLAPYSYFNNVASDPPMYSISFAGKEANDSLTNLLETGELCISIVSDWFLEAANFTSVNTPPHLSEWPLAGLHPLKSSKVRPPHVAESAFSMECKLHSVTPLFSKTKVNNDGTPERANTLVLVEAVLFHAREDAIDRKRETVDIKVLRPVWRGGGITYGTCFGGWETPRPDSFRALRETQPIKDILQTIKSLE</sequence>
<dbReference type="SUPFAM" id="SSF50475">
    <property type="entry name" value="FMN-binding split barrel"/>
    <property type="match status" value="1"/>
</dbReference>
<evidence type="ECO:0000259" key="6">
    <source>
        <dbReference type="SMART" id="SM00903"/>
    </source>
</evidence>
<organism evidence="7 8">
    <name type="scientific">Hyaloscypha bicolor E</name>
    <dbReference type="NCBI Taxonomy" id="1095630"/>
    <lineage>
        <taxon>Eukaryota</taxon>
        <taxon>Fungi</taxon>
        <taxon>Dikarya</taxon>
        <taxon>Ascomycota</taxon>
        <taxon>Pezizomycotina</taxon>
        <taxon>Leotiomycetes</taxon>
        <taxon>Helotiales</taxon>
        <taxon>Hyaloscyphaceae</taxon>
        <taxon>Hyaloscypha</taxon>
        <taxon>Hyaloscypha bicolor</taxon>
    </lineage>
</organism>
<keyword evidence="2" id="KW-0285">Flavoprotein</keyword>
<dbReference type="PANTHER" id="PTHR33798">
    <property type="entry name" value="FLAVOPROTEIN OXYGENASE"/>
    <property type="match status" value="1"/>
</dbReference>
<dbReference type="SMART" id="SM00903">
    <property type="entry name" value="Flavin_Reduct"/>
    <property type="match status" value="1"/>
</dbReference>
<dbReference type="Proteomes" id="UP000235371">
    <property type="component" value="Unassembled WGS sequence"/>
</dbReference>
<accession>A0A2J6TC35</accession>
<evidence type="ECO:0000256" key="1">
    <source>
        <dbReference type="ARBA" id="ARBA00001917"/>
    </source>
</evidence>
<dbReference type="OrthoDB" id="10250990at2759"/>
<proteinExistence type="inferred from homology"/>
<dbReference type="Gene3D" id="2.30.110.10">
    <property type="entry name" value="Electron Transport, Fmn-binding Protein, Chain A"/>
    <property type="match status" value="1"/>
</dbReference>
<evidence type="ECO:0000256" key="4">
    <source>
        <dbReference type="ARBA" id="ARBA00038054"/>
    </source>
</evidence>
<protein>
    <submittedName>
        <fullName evidence="7">Flavo protein-like protein oxygenase</fullName>
    </submittedName>
</protein>
<feature type="domain" description="Flavin reductase like" evidence="6">
    <location>
        <begin position="86"/>
        <end position="246"/>
    </location>
</feature>
<evidence type="ECO:0000256" key="3">
    <source>
        <dbReference type="ARBA" id="ARBA00022643"/>
    </source>
</evidence>
<keyword evidence="8" id="KW-1185">Reference proteome</keyword>
<dbReference type="RefSeq" id="XP_024737436.1">
    <property type="nucleotide sequence ID" value="XM_024878089.1"/>
</dbReference>
<dbReference type="InParanoid" id="A0A2J6TC35"/>
<dbReference type="Pfam" id="PF01613">
    <property type="entry name" value="Flavin_Reduct"/>
    <property type="match status" value="1"/>
</dbReference>
<comment type="similarity">
    <text evidence="4">Belongs to the flavoredoxin family.</text>
</comment>
<dbReference type="PANTHER" id="PTHR33798:SF5">
    <property type="entry name" value="FLAVIN REDUCTASE LIKE DOMAIN-CONTAINING PROTEIN"/>
    <property type="match status" value="1"/>
</dbReference>
<feature type="region of interest" description="Disordered" evidence="5">
    <location>
        <begin position="23"/>
        <end position="53"/>
    </location>
</feature>
<evidence type="ECO:0000313" key="7">
    <source>
        <dbReference type="EMBL" id="PMD60532.1"/>
    </source>
</evidence>
<gene>
    <name evidence="7" type="ORF">K444DRAFT_589124</name>
</gene>
<evidence type="ECO:0000256" key="5">
    <source>
        <dbReference type="SAM" id="MobiDB-lite"/>
    </source>
</evidence>
<reference evidence="7 8" key="1">
    <citation type="submission" date="2016-04" db="EMBL/GenBank/DDBJ databases">
        <title>A degradative enzymes factory behind the ericoid mycorrhizal symbiosis.</title>
        <authorList>
            <consortium name="DOE Joint Genome Institute"/>
            <person name="Martino E."/>
            <person name="Morin E."/>
            <person name="Grelet G."/>
            <person name="Kuo A."/>
            <person name="Kohler A."/>
            <person name="Daghino S."/>
            <person name="Barry K."/>
            <person name="Choi C."/>
            <person name="Cichocki N."/>
            <person name="Clum A."/>
            <person name="Copeland A."/>
            <person name="Hainaut M."/>
            <person name="Haridas S."/>
            <person name="Labutti K."/>
            <person name="Lindquist E."/>
            <person name="Lipzen A."/>
            <person name="Khouja H.-R."/>
            <person name="Murat C."/>
            <person name="Ohm R."/>
            <person name="Olson A."/>
            <person name="Spatafora J."/>
            <person name="Veneault-Fourrey C."/>
            <person name="Henrissat B."/>
            <person name="Grigoriev I."/>
            <person name="Martin F."/>
            <person name="Perotto S."/>
        </authorList>
    </citation>
    <scope>NUCLEOTIDE SEQUENCE [LARGE SCALE GENOMIC DNA]</scope>
    <source>
        <strain evidence="7 8">E</strain>
    </source>
</reference>
<comment type="cofactor">
    <cofactor evidence="1">
        <name>FMN</name>
        <dbReference type="ChEBI" id="CHEBI:58210"/>
    </cofactor>
</comment>